<feature type="domain" description="MmeI-like DNA-methyltransferase" evidence="6">
    <location>
        <begin position="1"/>
        <end position="239"/>
    </location>
</feature>
<name>A0A3B0UAR1_9ZZZZ</name>
<dbReference type="EC" id="2.1.1.72" evidence="1"/>
<comment type="catalytic activity">
    <reaction evidence="4">
        <text>a 2'-deoxyadenosine in DNA + S-adenosyl-L-methionine = an N(6)-methyl-2'-deoxyadenosine in DNA + S-adenosyl-L-homocysteine + H(+)</text>
        <dbReference type="Rhea" id="RHEA:15197"/>
        <dbReference type="Rhea" id="RHEA-COMP:12418"/>
        <dbReference type="Rhea" id="RHEA-COMP:12419"/>
        <dbReference type="ChEBI" id="CHEBI:15378"/>
        <dbReference type="ChEBI" id="CHEBI:57856"/>
        <dbReference type="ChEBI" id="CHEBI:59789"/>
        <dbReference type="ChEBI" id="CHEBI:90615"/>
        <dbReference type="ChEBI" id="CHEBI:90616"/>
        <dbReference type="EC" id="2.1.1.72"/>
    </reaction>
</comment>
<accession>A0A3B0UAR1</accession>
<dbReference type="SUPFAM" id="SSF53335">
    <property type="entry name" value="S-adenosyl-L-methionine-dependent methyltransferases"/>
    <property type="match status" value="1"/>
</dbReference>
<dbReference type="EMBL" id="UOET01000189">
    <property type="protein sequence ID" value="VAW28055.1"/>
    <property type="molecule type" value="Genomic_DNA"/>
</dbReference>
<feature type="domain" description="MmeI-like target recognition" evidence="5">
    <location>
        <begin position="257"/>
        <end position="460"/>
    </location>
</feature>
<dbReference type="InterPro" id="IPR046816">
    <property type="entry name" value="MmeI_Mtase"/>
</dbReference>
<reference evidence="7" key="1">
    <citation type="submission" date="2018-06" db="EMBL/GenBank/DDBJ databases">
        <authorList>
            <person name="Zhirakovskaya E."/>
        </authorList>
    </citation>
    <scope>NUCLEOTIDE SEQUENCE</scope>
</reference>
<feature type="non-terminal residue" evidence="7">
    <location>
        <position position="488"/>
    </location>
</feature>
<dbReference type="AlphaFoldDB" id="A0A3B0UAR1"/>
<organism evidence="7">
    <name type="scientific">hydrothermal vent metagenome</name>
    <dbReference type="NCBI Taxonomy" id="652676"/>
    <lineage>
        <taxon>unclassified sequences</taxon>
        <taxon>metagenomes</taxon>
        <taxon>ecological metagenomes</taxon>
    </lineage>
</organism>
<dbReference type="Pfam" id="PF20466">
    <property type="entry name" value="MmeI_TRD"/>
    <property type="match status" value="1"/>
</dbReference>
<gene>
    <name evidence="7" type="ORF">MNBD_BACTEROID07-1820</name>
</gene>
<keyword evidence="3" id="KW-0808">Transferase</keyword>
<feature type="non-terminal residue" evidence="7">
    <location>
        <position position="1"/>
    </location>
</feature>
<dbReference type="PANTHER" id="PTHR33841:SF1">
    <property type="entry name" value="DNA METHYLTRANSFERASE A"/>
    <property type="match status" value="1"/>
</dbReference>
<evidence type="ECO:0000256" key="4">
    <source>
        <dbReference type="ARBA" id="ARBA00047942"/>
    </source>
</evidence>
<evidence type="ECO:0000256" key="1">
    <source>
        <dbReference type="ARBA" id="ARBA00011900"/>
    </source>
</evidence>
<proteinExistence type="predicted"/>
<dbReference type="GO" id="GO:0009007">
    <property type="term" value="F:site-specific DNA-methyltransferase (adenine-specific) activity"/>
    <property type="evidence" value="ECO:0007669"/>
    <property type="project" value="UniProtKB-EC"/>
</dbReference>
<keyword evidence="2 7" id="KW-0489">Methyltransferase</keyword>
<evidence type="ECO:0000256" key="2">
    <source>
        <dbReference type="ARBA" id="ARBA00022603"/>
    </source>
</evidence>
<evidence type="ECO:0000259" key="6">
    <source>
        <dbReference type="Pfam" id="PF20473"/>
    </source>
</evidence>
<dbReference type="PANTHER" id="PTHR33841">
    <property type="entry name" value="DNA METHYLTRANSFERASE YEEA-RELATED"/>
    <property type="match status" value="1"/>
</dbReference>
<dbReference type="Gene3D" id="3.40.50.150">
    <property type="entry name" value="Vaccinia Virus protein VP39"/>
    <property type="match status" value="1"/>
</dbReference>
<evidence type="ECO:0000313" key="7">
    <source>
        <dbReference type="EMBL" id="VAW28055.1"/>
    </source>
</evidence>
<dbReference type="InterPro" id="IPR046820">
    <property type="entry name" value="MmeI_TRD"/>
</dbReference>
<dbReference type="Pfam" id="PF20473">
    <property type="entry name" value="MmeI_Mtase"/>
    <property type="match status" value="1"/>
</dbReference>
<evidence type="ECO:0000259" key="5">
    <source>
        <dbReference type="Pfam" id="PF20466"/>
    </source>
</evidence>
<sequence length="488" mass="56104">RIFDPACGSGNFLIIAYKELCKLEIEVFKRLYGKQISFRFTSKINLSQFYGIELDDFAHETAKLSLWLAEHQMNLVFKEVFGKTRPTLPLQDGGHIVCGNATRLDWEEVCPKDKGYEIYILGNPPYLGFSMQSKDQKSDMKHVFHPRSDYKRLDYIGCWFWLAANYIKNIQAEFAFVSTNSITQGEQVSLLWPHIFQIGLEIGFAHQSFKWTNNAKGNAGVTCVVVGIGNPTGKTKWLFNEGVKHGVKNINPYLTNGKNIVVSKRSNFPLSKIPEMLRGDMPIDGGNLILSEDEKIHLIEEHPESSKFIRKFVGASEFMKSTYRWCLWLKDDFDEALKIEPIRKRVDAVKKMRLESKNKSTQLFAETPYLFGQIRHLEVPSIIVPRTTSERRTYIPLDFIDKTTIISDLASSIPYNSQHIFAIISSRIHMTWVRAVAGRLKTDYRYSSALCYNTFPFPEITEAQKTTLEDHVFKVLDAREQHPEKTMA</sequence>
<dbReference type="GO" id="GO:0032259">
    <property type="term" value="P:methylation"/>
    <property type="evidence" value="ECO:0007669"/>
    <property type="project" value="UniProtKB-KW"/>
</dbReference>
<dbReference type="InterPro" id="IPR050953">
    <property type="entry name" value="N4_N6_ade-DNA_methylase"/>
</dbReference>
<dbReference type="InterPro" id="IPR029063">
    <property type="entry name" value="SAM-dependent_MTases_sf"/>
</dbReference>
<dbReference type="PRINTS" id="PR00507">
    <property type="entry name" value="N12N6MTFRASE"/>
</dbReference>
<protein>
    <recommendedName>
        <fullName evidence="1">site-specific DNA-methyltransferase (adenine-specific)</fullName>
        <ecNumber evidence="1">2.1.1.72</ecNumber>
    </recommendedName>
</protein>
<evidence type="ECO:0000256" key="3">
    <source>
        <dbReference type="ARBA" id="ARBA00022679"/>
    </source>
</evidence>